<organism evidence="1 2">
    <name type="scientific">Gnathostoma spinigerum</name>
    <dbReference type="NCBI Taxonomy" id="75299"/>
    <lineage>
        <taxon>Eukaryota</taxon>
        <taxon>Metazoa</taxon>
        <taxon>Ecdysozoa</taxon>
        <taxon>Nematoda</taxon>
        <taxon>Chromadorea</taxon>
        <taxon>Rhabditida</taxon>
        <taxon>Spirurina</taxon>
        <taxon>Gnathostomatomorpha</taxon>
        <taxon>Gnathostomatoidea</taxon>
        <taxon>Gnathostomatidae</taxon>
        <taxon>Gnathostoma</taxon>
    </lineage>
</organism>
<proteinExistence type="predicted"/>
<comment type="caution">
    <text evidence="1">The sequence shown here is derived from an EMBL/GenBank/DDBJ whole genome shotgun (WGS) entry which is preliminary data.</text>
</comment>
<dbReference type="Pfam" id="PF16065">
    <property type="entry name" value="DUF4807"/>
    <property type="match status" value="1"/>
</dbReference>
<sequence>MDKKVTEGGSISSLVVVRWCCSERFCRQLMKVLTDTDALNAVNRKLRKEYFVSDSNVICLRFRSSPSLRYHIDYRWDNRLCILMNRALELERLLWTLSTLGGALSAMGDYYSHFVRLPCLFT</sequence>
<dbReference type="Proteomes" id="UP001608902">
    <property type="component" value="Unassembled WGS sequence"/>
</dbReference>
<dbReference type="InterPro" id="IPR032072">
    <property type="entry name" value="DUF4807"/>
</dbReference>
<protein>
    <submittedName>
        <fullName evidence="1">Uncharacterized protein</fullName>
    </submittedName>
</protein>
<dbReference type="EMBL" id="JBGFUD010009483">
    <property type="protein sequence ID" value="MFH4982514.1"/>
    <property type="molecule type" value="Genomic_DNA"/>
</dbReference>
<dbReference type="AlphaFoldDB" id="A0ABD6ERC5"/>
<dbReference type="PANTHER" id="PTHR36693">
    <property type="entry name" value="GH02722P"/>
    <property type="match status" value="1"/>
</dbReference>
<name>A0ABD6ERC5_9BILA</name>
<accession>A0ABD6ERC5</accession>
<gene>
    <name evidence="1" type="ORF">AB6A40_009223</name>
</gene>
<dbReference type="PANTHER" id="PTHR36693:SF1">
    <property type="entry name" value="GH02722P"/>
    <property type="match status" value="1"/>
</dbReference>
<evidence type="ECO:0000313" key="2">
    <source>
        <dbReference type="Proteomes" id="UP001608902"/>
    </source>
</evidence>
<evidence type="ECO:0000313" key="1">
    <source>
        <dbReference type="EMBL" id="MFH4982514.1"/>
    </source>
</evidence>
<reference evidence="1 2" key="1">
    <citation type="submission" date="2024-08" db="EMBL/GenBank/DDBJ databases">
        <title>Gnathostoma spinigerum genome.</title>
        <authorList>
            <person name="Gonzalez-Bertolin B."/>
            <person name="Monzon S."/>
            <person name="Zaballos A."/>
            <person name="Jimenez P."/>
            <person name="Dekumyoy P."/>
            <person name="Varona S."/>
            <person name="Cuesta I."/>
            <person name="Sumanam S."/>
            <person name="Adisakwattana P."/>
            <person name="Gasser R.B."/>
            <person name="Hernandez-Gonzalez A."/>
            <person name="Young N.D."/>
            <person name="Perteguer M.J."/>
        </authorList>
    </citation>
    <scope>NUCLEOTIDE SEQUENCE [LARGE SCALE GENOMIC DNA]</scope>
    <source>
        <strain evidence="1">AL3</strain>
        <tissue evidence="1">Liver</tissue>
    </source>
</reference>
<keyword evidence="2" id="KW-1185">Reference proteome</keyword>